<dbReference type="InterPro" id="IPR014748">
    <property type="entry name" value="Enoyl-CoA_hydra_C"/>
</dbReference>
<dbReference type="Proteomes" id="UP001350748">
    <property type="component" value="Unassembled WGS sequence"/>
</dbReference>
<dbReference type="Gene3D" id="3.90.226.10">
    <property type="entry name" value="2-enoyl-CoA Hydratase, Chain A, domain 1"/>
    <property type="match status" value="1"/>
</dbReference>
<comment type="caution">
    <text evidence="3">The sequence shown here is derived from an EMBL/GenBank/DDBJ whole genome shotgun (WGS) entry which is preliminary data.</text>
</comment>
<name>A0ABU7XKK7_9HYPH</name>
<dbReference type="PANTHER" id="PTHR11941">
    <property type="entry name" value="ENOYL-COA HYDRATASE-RELATED"/>
    <property type="match status" value="1"/>
</dbReference>
<comment type="similarity">
    <text evidence="1">Belongs to the enoyl-CoA hydratase/isomerase family.</text>
</comment>
<gene>
    <name evidence="3" type="ORF">V3H18_15330</name>
</gene>
<dbReference type="EMBL" id="JAZHYN010000065">
    <property type="protein sequence ID" value="MEF3367905.1"/>
    <property type="molecule type" value="Genomic_DNA"/>
</dbReference>
<evidence type="ECO:0000256" key="2">
    <source>
        <dbReference type="ARBA" id="ARBA00023239"/>
    </source>
</evidence>
<evidence type="ECO:0000256" key="1">
    <source>
        <dbReference type="ARBA" id="ARBA00005254"/>
    </source>
</evidence>
<dbReference type="InterPro" id="IPR001753">
    <property type="entry name" value="Enoyl-CoA_hydra/iso"/>
</dbReference>
<dbReference type="InterPro" id="IPR029045">
    <property type="entry name" value="ClpP/crotonase-like_dom_sf"/>
</dbReference>
<evidence type="ECO:0000313" key="4">
    <source>
        <dbReference type="Proteomes" id="UP001350748"/>
    </source>
</evidence>
<dbReference type="PANTHER" id="PTHR11941:SF54">
    <property type="entry name" value="ENOYL-COA HYDRATASE, MITOCHONDRIAL"/>
    <property type="match status" value="1"/>
</dbReference>
<dbReference type="NCBIfam" id="NF004781">
    <property type="entry name" value="PRK06127.1"/>
    <property type="match status" value="1"/>
</dbReference>
<protein>
    <submittedName>
        <fullName evidence="3">Enoyl-CoA hydratase</fullName>
    </submittedName>
</protein>
<dbReference type="Gene3D" id="1.10.12.10">
    <property type="entry name" value="Lyase 2-enoyl-coa Hydratase, Chain A, domain 2"/>
    <property type="match status" value="1"/>
</dbReference>
<keyword evidence="2" id="KW-0456">Lyase</keyword>
<accession>A0ABU7XKK7</accession>
<dbReference type="CDD" id="cd06558">
    <property type="entry name" value="crotonase-like"/>
    <property type="match status" value="1"/>
</dbReference>
<keyword evidence="4" id="KW-1185">Reference proteome</keyword>
<organism evidence="3 4">
    <name type="scientific">Methylocystis borbori</name>
    <dbReference type="NCBI Taxonomy" id="3118750"/>
    <lineage>
        <taxon>Bacteria</taxon>
        <taxon>Pseudomonadati</taxon>
        <taxon>Pseudomonadota</taxon>
        <taxon>Alphaproteobacteria</taxon>
        <taxon>Hyphomicrobiales</taxon>
        <taxon>Methylocystaceae</taxon>
        <taxon>Methylocystis</taxon>
    </lineage>
</organism>
<sequence>MTISSPTSKLRLAVEFGVARLYIDHAAKRNAFDFEMWRALPALMRAIDAEETARVLVISGAPGLPFCAGADISEFSSLRATSEGGKAYEAANVEAFDAISNLSKPTVAAISGFCLGGGMGIAAACDLRVADERALFSIPAGRLGVGYPPPAMAYVVAAVGSHLAFDLFYTARRLKADEARAKGFVARVFNQESFEGAVHELAESIAANAPLTLRAAKAAIRAAARLPGAPSNEDCEALAQACFDSADYTEGSAAFLEKREPKFTGR</sequence>
<dbReference type="Pfam" id="PF00378">
    <property type="entry name" value="ECH_1"/>
    <property type="match status" value="1"/>
</dbReference>
<reference evidence="3 4" key="1">
    <citation type="submission" date="2024-02" db="EMBL/GenBank/DDBJ databases">
        <authorList>
            <person name="Grouzdev D."/>
        </authorList>
    </citation>
    <scope>NUCLEOTIDE SEQUENCE [LARGE SCALE GENOMIC DNA]</scope>
    <source>
        <strain evidence="3 4">9N</strain>
    </source>
</reference>
<proteinExistence type="inferred from homology"/>
<dbReference type="RefSeq" id="WP_332082939.1">
    <property type="nucleotide sequence ID" value="NZ_JAZHYN010000065.1"/>
</dbReference>
<evidence type="ECO:0000313" key="3">
    <source>
        <dbReference type="EMBL" id="MEF3367905.1"/>
    </source>
</evidence>
<dbReference type="SUPFAM" id="SSF52096">
    <property type="entry name" value="ClpP/crotonase"/>
    <property type="match status" value="1"/>
</dbReference>